<sequence length="103" mass="11537">MRVGNFVVRAEAGSVPESPGVSPLRIRIFTQPGYLQLLRLYGWKSLSSQQQFRESSMLPGKKDGVRMALEISRYDFAGEEENFLVLSFPAGRGNEGEKQAGWQ</sequence>
<proteinExistence type="predicted"/>
<dbReference type="EMBL" id="GG698543">
    <property type="protein sequence ID" value="EGE00546.1"/>
    <property type="molecule type" value="Genomic_DNA"/>
</dbReference>
<accession>F2SAE6</accession>
<reference evidence="2" key="1">
    <citation type="journal article" date="2012" name="MBio">
        <title>Comparative genome analysis of Trichophyton rubrum and related dermatophytes reveals candidate genes involved in infection.</title>
        <authorList>
            <person name="Martinez D.A."/>
            <person name="Oliver B.G."/>
            <person name="Graeser Y."/>
            <person name="Goldberg J.M."/>
            <person name="Li W."/>
            <person name="Martinez-Rossi N.M."/>
            <person name="Monod M."/>
            <person name="Shelest E."/>
            <person name="Barton R.C."/>
            <person name="Birch E."/>
            <person name="Brakhage A.A."/>
            <person name="Chen Z."/>
            <person name="Gurr S.J."/>
            <person name="Heiman D."/>
            <person name="Heitman J."/>
            <person name="Kosti I."/>
            <person name="Rossi A."/>
            <person name="Saif S."/>
            <person name="Samalova M."/>
            <person name="Saunders C.W."/>
            <person name="Shea T."/>
            <person name="Summerbell R.C."/>
            <person name="Xu J."/>
            <person name="Young S."/>
            <person name="Zeng Q."/>
            <person name="Birren B.W."/>
            <person name="Cuomo C.A."/>
            <person name="White T.C."/>
        </authorList>
    </citation>
    <scope>NUCLEOTIDE SEQUENCE [LARGE SCALE GENOMIC DNA]</scope>
    <source>
        <strain evidence="2">CBS 112818</strain>
    </source>
</reference>
<keyword evidence="2" id="KW-1185">Reference proteome</keyword>
<dbReference type="AlphaFoldDB" id="F2SAE6"/>
<evidence type="ECO:0000313" key="1">
    <source>
        <dbReference type="EMBL" id="EGE00546.1"/>
    </source>
</evidence>
<dbReference type="Proteomes" id="UP000009172">
    <property type="component" value="Unassembled WGS sequence"/>
</dbReference>
<protein>
    <submittedName>
        <fullName evidence="1">Uncharacterized protein</fullName>
    </submittedName>
</protein>
<evidence type="ECO:0000313" key="2">
    <source>
        <dbReference type="Proteomes" id="UP000009172"/>
    </source>
</evidence>
<organism evidence="1 2">
    <name type="scientific">Trichophyton tonsurans (strain CBS 112818)</name>
    <name type="common">Scalp ringworm fungus</name>
    <dbReference type="NCBI Taxonomy" id="647933"/>
    <lineage>
        <taxon>Eukaryota</taxon>
        <taxon>Fungi</taxon>
        <taxon>Dikarya</taxon>
        <taxon>Ascomycota</taxon>
        <taxon>Pezizomycotina</taxon>
        <taxon>Eurotiomycetes</taxon>
        <taxon>Eurotiomycetidae</taxon>
        <taxon>Onygenales</taxon>
        <taxon>Arthrodermataceae</taxon>
        <taxon>Trichophyton</taxon>
    </lineage>
</organism>
<name>F2SAE6_TRIT1</name>
<dbReference type="HOGENOM" id="CLU_2265592_0_0_1"/>
<gene>
    <name evidence="1" type="ORF">TESG_08656</name>
</gene>